<keyword evidence="2" id="KW-1185">Reference proteome</keyword>
<evidence type="ECO:0000313" key="2">
    <source>
        <dbReference type="Proteomes" id="UP001221757"/>
    </source>
</evidence>
<dbReference type="EMBL" id="JARKIE010000208">
    <property type="protein sequence ID" value="KAJ7666537.1"/>
    <property type="molecule type" value="Genomic_DNA"/>
</dbReference>
<name>A0AAD7CWG4_MYCRO</name>
<dbReference type="Proteomes" id="UP001221757">
    <property type="component" value="Unassembled WGS sequence"/>
</dbReference>
<evidence type="ECO:0000313" key="1">
    <source>
        <dbReference type="EMBL" id="KAJ7666537.1"/>
    </source>
</evidence>
<accession>A0AAD7CWG4</accession>
<gene>
    <name evidence="1" type="ORF">B0H17DRAFT_261997</name>
</gene>
<reference evidence="1" key="1">
    <citation type="submission" date="2023-03" db="EMBL/GenBank/DDBJ databases">
        <title>Massive genome expansion in bonnet fungi (Mycena s.s.) driven by repeated elements and novel gene families across ecological guilds.</title>
        <authorList>
            <consortium name="Lawrence Berkeley National Laboratory"/>
            <person name="Harder C.B."/>
            <person name="Miyauchi S."/>
            <person name="Viragh M."/>
            <person name="Kuo A."/>
            <person name="Thoen E."/>
            <person name="Andreopoulos B."/>
            <person name="Lu D."/>
            <person name="Skrede I."/>
            <person name="Drula E."/>
            <person name="Henrissat B."/>
            <person name="Morin E."/>
            <person name="Kohler A."/>
            <person name="Barry K."/>
            <person name="LaButti K."/>
            <person name="Morin E."/>
            <person name="Salamov A."/>
            <person name="Lipzen A."/>
            <person name="Mereny Z."/>
            <person name="Hegedus B."/>
            <person name="Baldrian P."/>
            <person name="Stursova M."/>
            <person name="Weitz H."/>
            <person name="Taylor A."/>
            <person name="Grigoriev I.V."/>
            <person name="Nagy L.G."/>
            <person name="Martin F."/>
            <person name="Kauserud H."/>
        </authorList>
    </citation>
    <scope>NUCLEOTIDE SEQUENCE</scope>
    <source>
        <strain evidence="1">CBHHK067</strain>
    </source>
</reference>
<dbReference type="AlphaFoldDB" id="A0AAD7CWG4"/>
<organism evidence="1 2">
    <name type="scientific">Mycena rosella</name>
    <name type="common">Pink bonnet</name>
    <name type="synonym">Agaricus rosellus</name>
    <dbReference type="NCBI Taxonomy" id="1033263"/>
    <lineage>
        <taxon>Eukaryota</taxon>
        <taxon>Fungi</taxon>
        <taxon>Dikarya</taxon>
        <taxon>Basidiomycota</taxon>
        <taxon>Agaricomycotina</taxon>
        <taxon>Agaricomycetes</taxon>
        <taxon>Agaricomycetidae</taxon>
        <taxon>Agaricales</taxon>
        <taxon>Marasmiineae</taxon>
        <taxon>Mycenaceae</taxon>
        <taxon>Mycena</taxon>
    </lineage>
</organism>
<sequence>MLTPIYNTPQELAIAKAQWIAHSNQIAPPSGRIPILGRKPDDGGEPALKVLSIPGDTLSIRLFPGGFERGRHMVFFDFVQENMGVPMPQGYSVKQLTNSGDITLQGLYTVFGFPLPHNGESFAVMEDVSVVLTRPGLADFVFSTQI</sequence>
<comment type="caution">
    <text evidence="1">The sequence shown here is derived from an EMBL/GenBank/DDBJ whole genome shotgun (WGS) entry which is preliminary data.</text>
</comment>
<proteinExistence type="predicted"/>
<protein>
    <submittedName>
        <fullName evidence="1">Uncharacterized protein</fullName>
    </submittedName>
</protein>